<dbReference type="Pfam" id="PF14329">
    <property type="entry name" value="DUF4386"/>
    <property type="match status" value="1"/>
</dbReference>
<feature type="transmembrane region" description="Helical" evidence="1">
    <location>
        <begin position="197"/>
        <end position="218"/>
    </location>
</feature>
<gene>
    <name evidence="2" type="ORF">A8709_18870</name>
</gene>
<evidence type="ECO:0008006" key="4">
    <source>
        <dbReference type="Google" id="ProtNLM"/>
    </source>
</evidence>
<dbReference type="EMBL" id="LYPC01000022">
    <property type="protein sequence ID" value="OCT13651.1"/>
    <property type="molecule type" value="Genomic_DNA"/>
</dbReference>
<feature type="transmembrane region" description="Helical" evidence="1">
    <location>
        <begin position="86"/>
        <end position="109"/>
    </location>
</feature>
<dbReference type="OrthoDB" id="1176146at2"/>
<comment type="caution">
    <text evidence="2">The sequence shown here is derived from an EMBL/GenBank/DDBJ whole genome shotgun (WGS) entry which is preliminary data.</text>
</comment>
<feature type="transmembrane region" description="Helical" evidence="1">
    <location>
        <begin position="137"/>
        <end position="158"/>
    </location>
</feature>
<evidence type="ECO:0000256" key="1">
    <source>
        <dbReference type="SAM" id="Phobius"/>
    </source>
</evidence>
<dbReference type="STRING" id="512399.A8709_18870"/>
<protein>
    <recommendedName>
        <fullName evidence="4">DUF4386 domain-containing protein</fullName>
    </recommendedName>
</protein>
<dbReference type="InterPro" id="IPR025495">
    <property type="entry name" value="DUF4386"/>
</dbReference>
<evidence type="ECO:0000313" key="3">
    <source>
        <dbReference type="Proteomes" id="UP000093309"/>
    </source>
</evidence>
<dbReference type="Proteomes" id="UP000093309">
    <property type="component" value="Unassembled WGS sequence"/>
</dbReference>
<sequence>MEASRKRATIVGILFILAAVTSIIGLMLYNPVLNDVNYLKQGAEHANQVILGAIFELMLVVSAIGTSITLFPLLRRHNESMALGYVCFRFLEAVIITIGIVSVLTLLTLSQEYVKTITPNESSFHTSGSLLIAIHDWTFLLGPNFMLGINTMMCSYLLYKSKLVPRFISYMGLTGASLIFIAAILEMFNVISQISTWGAVLAIPVAAYEMTFAIWLLVKGFNKSVVGNHVQPF</sequence>
<accession>A0A1C1A036</accession>
<organism evidence="2 3">
    <name type="scientific">Paenibacillus pectinilyticus</name>
    <dbReference type="NCBI Taxonomy" id="512399"/>
    <lineage>
        <taxon>Bacteria</taxon>
        <taxon>Bacillati</taxon>
        <taxon>Bacillota</taxon>
        <taxon>Bacilli</taxon>
        <taxon>Bacillales</taxon>
        <taxon>Paenibacillaceae</taxon>
        <taxon>Paenibacillus</taxon>
    </lineage>
</organism>
<proteinExistence type="predicted"/>
<feature type="transmembrane region" description="Helical" evidence="1">
    <location>
        <begin position="170"/>
        <end position="191"/>
    </location>
</feature>
<evidence type="ECO:0000313" key="2">
    <source>
        <dbReference type="EMBL" id="OCT13651.1"/>
    </source>
</evidence>
<feature type="transmembrane region" description="Helical" evidence="1">
    <location>
        <begin position="49"/>
        <end position="74"/>
    </location>
</feature>
<keyword evidence="1" id="KW-0472">Membrane</keyword>
<keyword evidence="1" id="KW-1133">Transmembrane helix</keyword>
<dbReference type="AlphaFoldDB" id="A0A1C1A036"/>
<name>A0A1C1A036_9BACL</name>
<keyword evidence="3" id="KW-1185">Reference proteome</keyword>
<dbReference type="RefSeq" id="WP_065853712.1">
    <property type="nucleotide sequence ID" value="NZ_LYPC01000022.1"/>
</dbReference>
<feature type="transmembrane region" description="Helical" evidence="1">
    <location>
        <begin position="7"/>
        <end position="29"/>
    </location>
</feature>
<reference evidence="3" key="1">
    <citation type="submission" date="2016-05" db="EMBL/GenBank/DDBJ databases">
        <title>Paenibacillus oryzae. sp. nov., isolated from the rice root.</title>
        <authorList>
            <person name="Zhang J."/>
            <person name="Zhang X."/>
        </authorList>
    </citation>
    <scope>NUCLEOTIDE SEQUENCE [LARGE SCALE GENOMIC DNA]</scope>
    <source>
        <strain evidence="3">KCTC13222</strain>
    </source>
</reference>
<keyword evidence="1" id="KW-0812">Transmembrane</keyword>